<organism evidence="1 2">
    <name type="scientific">Floricoccus tropicus</name>
    <dbReference type="NCBI Taxonomy" id="1859473"/>
    <lineage>
        <taxon>Bacteria</taxon>
        <taxon>Bacillati</taxon>
        <taxon>Bacillota</taxon>
        <taxon>Bacilli</taxon>
        <taxon>Lactobacillales</taxon>
        <taxon>Streptococcaceae</taxon>
        <taxon>Floricoccus</taxon>
    </lineage>
</organism>
<proteinExistence type="predicted"/>
<gene>
    <name evidence="1" type="ORF">BG261_08580</name>
</gene>
<reference evidence="2" key="1">
    <citation type="submission" date="2016-09" db="EMBL/GenBank/DDBJ databases">
        <title>Draft genome sequence of a novel species of the family Streptococcaceae isolated from flowers.</title>
        <authorList>
            <person name="Chuah L.-O."/>
            <person name="Yap K.-P."/>
            <person name="Thong K.L."/>
            <person name="Liong M.T."/>
            <person name="Ahmad R."/>
            <person name="Rusul G."/>
        </authorList>
    </citation>
    <scope>NUCLEOTIDE SEQUENCE [LARGE SCALE GENOMIC DNA]</scope>
    <source>
        <strain evidence="2">DF1</strain>
    </source>
</reference>
<dbReference type="AlphaFoldDB" id="A0A1E8GJL0"/>
<sequence length="93" mass="11035">MKLDTDSNEFIFSKYLPKGKGYIFFEQDNSKQSKYCIEIENIQLLSQILEETFGMEYFVTNDKYDYLISVNWYVIELVGPQEFLKGFNSLCKL</sequence>
<comment type="caution">
    <text evidence="1">The sequence shown here is derived from an EMBL/GenBank/DDBJ whole genome shotgun (WGS) entry which is preliminary data.</text>
</comment>
<accession>A0A1E8GJL0</accession>
<evidence type="ECO:0000313" key="1">
    <source>
        <dbReference type="EMBL" id="OFI48377.1"/>
    </source>
</evidence>
<dbReference type="Proteomes" id="UP000178622">
    <property type="component" value="Unassembled WGS sequence"/>
</dbReference>
<protein>
    <submittedName>
        <fullName evidence="1">Uncharacterized protein</fullName>
    </submittedName>
</protein>
<evidence type="ECO:0000313" key="2">
    <source>
        <dbReference type="Proteomes" id="UP000178622"/>
    </source>
</evidence>
<dbReference type="EMBL" id="MKIR01000026">
    <property type="protein sequence ID" value="OFI48377.1"/>
    <property type="molecule type" value="Genomic_DNA"/>
</dbReference>
<name>A0A1E8GJL0_9LACT</name>
<keyword evidence="2" id="KW-1185">Reference proteome</keyword>